<dbReference type="Proteomes" id="UP001066276">
    <property type="component" value="Chromosome 7"/>
</dbReference>
<reference evidence="2" key="1">
    <citation type="journal article" date="2022" name="bioRxiv">
        <title>Sequencing and chromosome-scale assembly of the giantPleurodeles waltlgenome.</title>
        <authorList>
            <person name="Brown T."/>
            <person name="Elewa A."/>
            <person name="Iarovenko S."/>
            <person name="Subramanian E."/>
            <person name="Araus A.J."/>
            <person name="Petzold A."/>
            <person name="Susuki M."/>
            <person name="Suzuki K.-i.T."/>
            <person name="Hayashi T."/>
            <person name="Toyoda A."/>
            <person name="Oliveira C."/>
            <person name="Osipova E."/>
            <person name="Leigh N.D."/>
            <person name="Simon A."/>
            <person name="Yun M.H."/>
        </authorList>
    </citation>
    <scope>NUCLEOTIDE SEQUENCE</scope>
    <source>
        <strain evidence="2">20211129_DDA</strain>
        <tissue evidence="2">Liver</tissue>
    </source>
</reference>
<feature type="compositionally biased region" description="Polar residues" evidence="1">
    <location>
        <begin position="75"/>
        <end position="88"/>
    </location>
</feature>
<sequence length="207" mass="21678">MDHQSRYNLASVYRGSPGSVFLYSLRFFSVCQGPELHLQSNGLAVCSRVAPSPRRRVAPTLSHGLAPSPILSGATPVSKSSTTGSVHSWATGPQPATPPQRGDSSGVSRCPRADRPRAASARSPARGHNLVRGPAPVFSWGRPPPGALPRRTPTGRDHSRAPSGTYAAAGGLVRGPPPLRSVCPHAVSDRGPTRGRGFGRVLRPPAP</sequence>
<name>A0AAV7PU55_PLEWA</name>
<keyword evidence="3" id="KW-1185">Reference proteome</keyword>
<protein>
    <submittedName>
        <fullName evidence="2">Uncharacterized protein</fullName>
    </submittedName>
</protein>
<evidence type="ECO:0000256" key="1">
    <source>
        <dbReference type="SAM" id="MobiDB-lite"/>
    </source>
</evidence>
<gene>
    <name evidence="2" type="ORF">NDU88_010164</name>
</gene>
<comment type="caution">
    <text evidence="2">The sequence shown here is derived from an EMBL/GenBank/DDBJ whole genome shotgun (WGS) entry which is preliminary data.</text>
</comment>
<dbReference type="EMBL" id="JANPWB010000011">
    <property type="protein sequence ID" value="KAJ1131832.1"/>
    <property type="molecule type" value="Genomic_DNA"/>
</dbReference>
<dbReference type="AlphaFoldDB" id="A0AAV7PU55"/>
<feature type="region of interest" description="Disordered" evidence="1">
    <location>
        <begin position="58"/>
        <end position="207"/>
    </location>
</feature>
<accession>A0AAV7PU55</accession>
<proteinExistence type="predicted"/>
<evidence type="ECO:0000313" key="2">
    <source>
        <dbReference type="EMBL" id="KAJ1131832.1"/>
    </source>
</evidence>
<organism evidence="2 3">
    <name type="scientific">Pleurodeles waltl</name>
    <name type="common">Iberian ribbed newt</name>
    <dbReference type="NCBI Taxonomy" id="8319"/>
    <lineage>
        <taxon>Eukaryota</taxon>
        <taxon>Metazoa</taxon>
        <taxon>Chordata</taxon>
        <taxon>Craniata</taxon>
        <taxon>Vertebrata</taxon>
        <taxon>Euteleostomi</taxon>
        <taxon>Amphibia</taxon>
        <taxon>Batrachia</taxon>
        <taxon>Caudata</taxon>
        <taxon>Salamandroidea</taxon>
        <taxon>Salamandridae</taxon>
        <taxon>Pleurodelinae</taxon>
        <taxon>Pleurodeles</taxon>
    </lineage>
</organism>
<evidence type="ECO:0000313" key="3">
    <source>
        <dbReference type="Proteomes" id="UP001066276"/>
    </source>
</evidence>